<organism evidence="2 3">
    <name type="scientific">Microctonus aethiopoides</name>
    <dbReference type="NCBI Taxonomy" id="144406"/>
    <lineage>
        <taxon>Eukaryota</taxon>
        <taxon>Metazoa</taxon>
        <taxon>Ecdysozoa</taxon>
        <taxon>Arthropoda</taxon>
        <taxon>Hexapoda</taxon>
        <taxon>Insecta</taxon>
        <taxon>Pterygota</taxon>
        <taxon>Neoptera</taxon>
        <taxon>Endopterygota</taxon>
        <taxon>Hymenoptera</taxon>
        <taxon>Apocrita</taxon>
        <taxon>Ichneumonoidea</taxon>
        <taxon>Braconidae</taxon>
        <taxon>Euphorinae</taxon>
        <taxon>Microctonus</taxon>
    </lineage>
</organism>
<name>A0AA39FUQ0_9HYME</name>
<comment type="caution">
    <text evidence="2">The sequence shown here is derived from an EMBL/GenBank/DDBJ whole genome shotgun (WGS) entry which is preliminary data.</text>
</comment>
<evidence type="ECO:0000313" key="3">
    <source>
        <dbReference type="Proteomes" id="UP001168990"/>
    </source>
</evidence>
<reference evidence="2" key="2">
    <citation type="submission" date="2023-03" db="EMBL/GenBank/DDBJ databases">
        <authorList>
            <person name="Inwood S.N."/>
            <person name="Skelly J.G."/>
            <person name="Guhlin J."/>
            <person name="Harrop T.W.R."/>
            <person name="Goldson S.G."/>
            <person name="Dearden P.K."/>
        </authorList>
    </citation>
    <scope>NUCLEOTIDE SEQUENCE</scope>
    <source>
        <strain evidence="2">Irish</strain>
        <tissue evidence="2">Whole body</tissue>
    </source>
</reference>
<sequence>MLQVHKGSKGCSLEPHWYIKSDDRKGIIVEEEKKMKKRRQERSSMPTTTKRPLKKPYVEIIERNARDRSKYMCGDNSIAHTVPNGTMKCTETSVTADFNNTWPAIIRPHHPYPTASLNS</sequence>
<feature type="region of interest" description="Disordered" evidence="1">
    <location>
        <begin position="34"/>
        <end position="57"/>
    </location>
</feature>
<accession>A0AA39FUQ0</accession>
<dbReference type="Proteomes" id="UP001168990">
    <property type="component" value="Unassembled WGS sequence"/>
</dbReference>
<dbReference type="AlphaFoldDB" id="A0AA39FUQ0"/>
<evidence type="ECO:0000313" key="2">
    <source>
        <dbReference type="EMBL" id="KAK0176008.1"/>
    </source>
</evidence>
<keyword evidence="3" id="KW-1185">Reference proteome</keyword>
<evidence type="ECO:0000256" key="1">
    <source>
        <dbReference type="SAM" id="MobiDB-lite"/>
    </source>
</evidence>
<protein>
    <submittedName>
        <fullName evidence="2">Uncharacterized protein</fullName>
    </submittedName>
</protein>
<dbReference type="EMBL" id="JAQQBS010000001">
    <property type="protein sequence ID" value="KAK0176008.1"/>
    <property type="molecule type" value="Genomic_DNA"/>
</dbReference>
<reference evidence="2" key="1">
    <citation type="journal article" date="2023" name="bioRxiv">
        <title>Scaffold-level genome assemblies of two parasitoid biocontrol wasps reveal the parthenogenesis mechanism and an associated novel virus.</title>
        <authorList>
            <person name="Inwood S."/>
            <person name="Skelly J."/>
            <person name="Guhlin J."/>
            <person name="Harrop T."/>
            <person name="Goldson S."/>
            <person name="Dearden P."/>
        </authorList>
    </citation>
    <scope>NUCLEOTIDE SEQUENCE</scope>
    <source>
        <strain evidence="2">Irish</strain>
        <tissue evidence="2">Whole body</tissue>
    </source>
</reference>
<gene>
    <name evidence="2" type="ORF">PV328_000188</name>
</gene>
<proteinExistence type="predicted"/>